<dbReference type="STRING" id="48709.A0A1D2MKA5"/>
<keyword evidence="2 5" id="KW-0812">Transmembrane</keyword>
<evidence type="ECO:0000256" key="2">
    <source>
        <dbReference type="ARBA" id="ARBA00022692"/>
    </source>
</evidence>
<dbReference type="EMBL" id="LJIJ01000999">
    <property type="protein sequence ID" value="ODM93398.1"/>
    <property type="molecule type" value="Genomic_DNA"/>
</dbReference>
<dbReference type="Proteomes" id="UP000094527">
    <property type="component" value="Unassembled WGS sequence"/>
</dbReference>
<evidence type="ECO:0000313" key="8">
    <source>
        <dbReference type="Proteomes" id="UP000094527"/>
    </source>
</evidence>
<protein>
    <submittedName>
        <fullName evidence="7">ABC transporter G family member 23</fullName>
    </submittedName>
</protein>
<dbReference type="PANTHER" id="PTHR43038:SF3">
    <property type="entry name" value="ABC TRANSPORTER G FAMILY MEMBER 20 ISOFORM X1"/>
    <property type="match status" value="1"/>
</dbReference>
<dbReference type="Pfam" id="PF12698">
    <property type="entry name" value="ABC2_membrane_3"/>
    <property type="match status" value="1"/>
</dbReference>
<dbReference type="GO" id="GO:0140359">
    <property type="term" value="F:ABC-type transporter activity"/>
    <property type="evidence" value="ECO:0007669"/>
    <property type="project" value="InterPro"/>
</dbReference>
<dbReference type="SUPFAM" id="SSF52540">
    <property type="entry name" value="P-loop containing nucleoside triphosphate hydrolases"/>
    <property type="match status" value="1"/>
</dbReference>
<evidence type="ECO:0000256" key="4">
    <source>
        <dbReference type="ARBA" id="ARBA00023136"/>
    </source>
</evidence>
<evidence type="ECO:0000259" key="6">
    <source>
        <dbReference type="PROSITE" id="PS50893"/>
    </source>
</evidence>
<feature type="transmembrane region" description="Helical" evidence="5">
    <location>
        <begin position="442"/>
        <end position="461"/>
    </location>
</feature>
<proteinExistence type="predicted"/>
<comment type="caution">
    <text evidence="7">The sequence shown here is derived from an EMBL/GenBank/DDBJ whole genome shotgun (WGS) entry which is preliminary data.</text>
</comment>
<dbReference type="InterPro" id="IPR003439">
    <property type="entry name" value="ABC_transporter-like_ATP-bd"/>
</dbReference>
<feature type="domain" description="ABC transporter" evidence="6">
    <location>
        <begin position="37"/>
        <end position="277"/>
    </location>
</feature>
<reference evidence="7 8" key="1">
    <citation type="journal article" date="2016" name="Genome Biol. Evol.">
        <title>Gene Family Evolution Reflects Adaptation to Soil Environmental Stressors in the Genome of the Collembolan Orchesella cincta.</title>
        <authorList>
            <person name="Faddeeva-Vakhrusheva A."/>
            <person name="Derks M.F."/>
            <person name="Anvar S.Y."/>
            <person name="Agamennone V."/>
            <person name="Suring W."/>
            <person name="Smit S."/>
            <person name="van Straalen N.M."/>
            <person name="Roelofs D."/>
        </authorList>
    </citation>
    <scope>NUCLEOTIDE SEQUENCE [LARGE SCALE GENOMIC DNA]</scope>
    <source>
        <tissue evidence="7">Mixed pool</tissue>
    </source>
</reference>
<evidence type="ECO:0000256" key="1">
    <source>
        <dbReference type="ARBA" id="ARBA00004141"/>
    </source>
</evidence>
<dbReference type="Gene3D" id="3.40.50.300">
    <property type="entry name" value="P-loop containing nucleotide triphosphate hydrolases"/>
    <property type="match status" value="2"/>
</dbReference>
<dbReference type="OrthoDB" id="10255969at2759"/>
<keyword evidence="8" id="KW-1185">Reference proteome</keyword>
<dbReference type="InterPro" id="IPR013525">
    <property type="entry name" value="ABC2_TM"/>
</dbReference>
<accession>A0A1D2MKA5</accession>
<dbReference type="PANTHER" id="PTHR43038">
    <property type="entry name" value="ATP-BINDING CASSETTE, SUB-FAMILY H, MEMBER 1"/>
    <property type="match status" value="1"/>
</dbReference>
<dbReference type="PROSITE" id="PS50893">
    <property type="entry name" value="ABC_TRANSPORTER_2"/>
    <property type="match status" value="1"/>
</dbReference>
<organism evidence="7 8">
    <name type="scientific">Orchesella cincta</name>
    <name type="common">Springtail</name>
    <name type="synonym">Podura cincta</name>
    <dbReference type="NCBI Taxonomy" id="48709"/>
    <lineage>
        <taxon>Eukaryota</taxon>
        <taxon>Metazoa</taxon>
        <taxon>Ecdysozoa</taxon>
        <taxon>Arthropoda</taxon>
        <taxon>Hexapoda</taxon>
        <taxon>Collembola</taxon>
        <taxon>Entomobryomorpha</taxon>
        <taxon>Entomobryoidea</taxon>
        <taxon>Orchesellidae</taxon>
        <taxon>Orchesellinae</taxon>
        <taxon>Orchesella</taxon>
    </lineage>
</organism>
<evidence type="ECO:0000256" key="3">
    <source>
        <dbReference type="ARBA" id="ARBA00022989"/>
    </source>
</evidence>
<gene>
    <name evidence="7" type="ORF">Ocin01_13278</name>
</gene>
<dbReference type="AlphaFoldDB" id="A0A1D2MKA5"/>
<evidence type="ECO:0000313" key="7">
    <source>
        <dbReference type="EMBL" id="ODM93398.1"/>
    </source>
</evidence>
<dbReference type="OMA" id="IEITWIV"/>
<feature type="transmembrane region" description="Helical" evidence="5">
    <location>
        <begin position="482"/>
        <end position="504"/>
    </location>
</feature>
<comment type="subcellular location">
    <subcellularLocation>
        <location evidence="1">Membrane</location>
        <topology evidence="1">Multi-pass membrane protein</topology>
    </subcellularLocation>
</comment>
<dbReference type="InterPro" id="IPR027417">
    <property type="entry name" value="P-loop_NTPase"/>
</dbReference>
<keyword evidence="3 5" id="KW-1133">Transmembrane helix</keyword>
<evidence type="ECO:0000256" key="5">
    <source>
        <dbReference type="SAM" id="Phobius"/>
    </source>
</evidence>
<keyword evidence="4 5" id="KW-0472">Membrane</keyword>
<dbReference type="GO" id="GO:0005524">
    <property type="term" value="F:ATP binding"/>
    <property type="evidence" value="ECO:0007669"/>
    <property type="project" value="InterPro"/>
</dbReference>
<dbReference type="GO" id="GO:0016020">
    <property type="term" value="C:membrane"/>
    <property type="evidence" value="ECO:0007669"/>
    <property type="project" value="UniProtKB-SubCell"/>
</dbReference>
<feature type="transmembrane region" description="Helical" evidence="5">
    <location>
        <begin position="516"/>
        <end position="537"/>
    </location>
</feature>
<dbReference type="Pfam" id="PF00005">
    <property type="entry name" value="ABC_tran"/>
    <property type="match status" value="1"/>
</dbReference>
<dbReference type="GO" id="GO:0016887">
    <property type="term" value="F:ATP hydrolysis activity"/>
    <property type="evidence" value="ECO:0007669"/>
    <property type="project" value="InterPro"/>
</dbReference>
<name>A0A1D2MKA5_ORCCI</name>
<sequence>MYRSNTYDVSLPQDSIQRYNSVMKRNDPRSPQDVPVVVVRNAYKSYYRGKLPVLEDFSMTVRKGTIYSLLGSSGCGKTTTLSCIVGVQKLKSGSIFVFGSTPGARNVSQSRIGYMPQDISLYGDFSIAENLNYFGTLCGMDQYFVASQIFYLTKLLDLPPVDRRAGSLRIWDYLISLTRTKKTTILLTTHYIDEAKPFQMVGVMREGRLIAEDSPIHLMEKYNTSSLETVILNLCKERNPPPQAIEYYVNYGETKKKTNYMEESVRRIKALIGKNTVIMFRNIFESDFHSCFDPTFSYDIEGECSLEMLGCRFLRHIPNDAVELEPYETIEDAITDVENAKIRGFLVIPEDYSNSYYEWVTSGGIVDDYVLNNSKITLRLDKTNRYISGVIEKTMYETLEAYSKQILSDCGFDPRQVESPLQYLEPIFGSGMTLMDSIGPGVGVLMVVFFPMLSTSIRFIGEKKQGTLGRSLVSGASLWEIIVAYTVTEFTLILAQGGFVFIVLRIMSGKDPVGSSLLFLTLSVMVGICGMVLVCLID</sequence>